<keyword evidence="3" id="KW-1185">Reference proteome</keyword>
<gene>
    <name evidence="2" type="ORF">EDB92DRAFT_2016760</name>
</gene>
<proteinExistence type="predicted"/>
<sequence>MSDVSSSTPSLTPHYGNSKYSTLVFSTCTKQKISLSGCILSKCQCREQGAEAINQDAAKRESVMALGSIEHYFTKTGLIAKESNAQRKGLVPAIESFSAHIKGNPSLSGLPELDLPLSPALPAPSFPPFMPYVKTSGGYAPTITRGPGLISVNGQAAPSSGFDALRTLKVTTPATRSVRSFRSTSLSTSEPQKRRAFSGTGRTDPLARIRRAALDVLTLLRELEKSARVPLTYDAHDAGSDRRVVLSLRHAGWRTARVDSSLDEAEDEFNVDEESEWLPMVGRVVYAQQWMAVQAGLQDRGQGWVYERERATRKEKPEHDRERALRATGGIREHANMFDSIRDLVMEEPEELQTLVEENGNENEGDGDETSGVVEDHLPRWSRWSTFPDDPLMRTYVLLVAFLLTSLLHHLPGSQDRAEFLNPLSFGQSLCLACNTSVRRSRKPWGYINTDSIHDIIALEAALTRSEVDGSQEEKGRKGWTFRRTVHLRLAGTIRYMLPIISPATPNVPTLKPNPTGDAMPLSPSSSKFSEPPVFDARGVARPDDGLEGRLECVLFR</sequence>
<feature type="compositionally biased region" description="Polar residues" evidence="1">
    <location>
        <begin position="179"/>
        <end position="190"/>
    </location>
</feature>
<feature type="region of interest" description="Disordered" evidence="1">
    <location>
        <begin position="512"/>
        <end position="533"/>
    </location>
</feature>
<evidence type="ECO:0000313" key="3">
    <source>
        <dbReference type="Proteomes" id="UP001201163"/>
    </source>
</evidence>
<protein>
    <submittedName>
        <fullName evidence="2">Uncharacterized protein</fullName>
    </submittedName>
</protein>
<accession>A0AAD4LDJ7</accession>
<feature type="region of interest" description="Disordered" evidence="1">
    <location>
        <begin position="179"/>
        <end position="202"/>
    </location>
</feature>
<organism evidence="2 3">
    <name type="scientific">Lactarius akahatsu</name>
    <dbReference type="NCBI Taxonomy" id="416441"/>
    <lineage>
        <taxon>Eukaryota</taxon>
        <taxon>Fungi</taxon>
        <taxon>Dikarya</taxon>
        <taxon>Basidiomycota</taxon>
        <taxon>Agaricomycotina</taxon>
        <taxon>Agaricomycetes</taxon>
        <taxon>Russulales</taxon>
        <taxon>Russulaceae</taxon>
        <taxon>Lactarius</taxon>
    </lineage>
</organism>
<comment type="caution">
    <text evidence="2">The sequence shown here is derived from an EMBL/GenBank/DDBJ whole genome shotgun (WGS) entry which is preliminary data.</text>
</comment>
<evidence type="ECO:0000256" key="1">
    <source>
        <dbReference type="SAM" id="MobiDB-lite"/>
    </source>
</evidence>
<evidence type="ECO:0000313" key="2">
    <source>
        <dbReference type="EMBL" id="KAH8987167.1"/>
    </source>
</evidence>
<dbReference type="EMBL" id="JAKELL010000049">
    <property type="protein sequence ID" value="KAH8987167.1"/>
    <property type="molecule type" value="Genomic_DNA"/>
</dbReference>
<dbReference type="PANTHER" id="PTHR38702">
    <property type="entry name" value="CALPONIN-HOMOLOGY (CH) DOMAIN-CONTAINING PROTEIN"/>
    <property type="match status" value="1"/>
</dbReference>
<name>A0AAD4LDJ7_9AGAM</name>
<dbReference type="AlphaFoldDB" id="A0AAD4LDJ7"/>
<dbReference type="PANTHER" id="PTHR38702:SF1">
    <property type="entry name" value="CALPONIN-HOMOLOGY (CH) DOMAIN-CONTAINING PROTEIN"/>
    <property type="match status" value="1"/>
</dbReference>
<dbReference type="Proteomes" id="UP001201163">
    <property type="component" value="Unassembled WGS sequence"/>
</dbReference>
<reference evidence="2" key="1">
    <citation type="submission" date="2022-01" db="EMBL/GenBank/DDBJ databases">
        <title>Comparative genomics reveals a dynamic genome evolution in the ectomycorrhizal milk-cap (Lactarius) mushrooms.</title>
        <authorList>
            <consortium name="DOE Joint Genome Institute"/>
            <person name="Lebreton A."/>
            <person name="Tang N."/>
            <person name="Kuo A."/>
            <person name="LaButti K."/>
            <person name="Drula E."/>
            <person name="Barry K."/>
            <person name="Clum A."/>
            <person name="Lipzen A."/>
            <person name="Mousain D."/>
            <person name="Ng V."/>
            <person name="Wang R."/>
            <person name="Wang X."/>
            <person name="Dai Y."/>
            <person name="Henrissat B."/>
            <person name="Grigoriev I.V."/>
            <person name="Guerin-Laguette A."/>
            <person name="Yu F."/>
            <person name="Martin F.M."/>
        </authorList>
    </citation>
    <scope>NUCLEOTIDE SEQUENCE</scope>
    <source>
        <strain evidence="2">QP</strain>
    </source>
</reference>